<dbReference type="SUPFAM" id="SSF56300">
    <property type="entry name" value="Metallo-dependent phosphatases"/>
    <property type="match status" value="1"/>
</dbReference>
<keyword evidence="6" id="KW-0732">Signal</keyword>
<keyword evidence="10" id="KW-1185">Reference proteome</keyword>
<evidence type="ECO:0000259" key="7">
    <source>
        <dbReference type="Pfam" id="PF00149"/>
    </source>
</evidence>
<feature type="chain" id="PRO_5047402504" description="Acid sphingomyelinase-like phosphodiesterase 3b" evidence="6">
    <location>
        <begin position="18"/>
        <end position="411"/>
    </location>
</feature>
<dbReference type="Pfam" id="PF19272">
    <property type="entry name" value="ASMase_C"/>
    <property type="match status" value="1"/>
</dbReference>
<comment type="subcellular location">
    <subcellularLocation>
        <location evidence="1">Secreted</location>
    </subcellularLocation>
</comment>
<dbReference type="Pfam" id="PF00149">
    <property type="entry name" value="Metallophos"/>
    <property type="match status" value="1"/>
</dbReference>
<gene>
    <name evidence="9" type="ORF">KUTeg_005332</name>
</gene>
<feature type="signal peptide" evidence="6">
    <location>
        <begin position="1"/>
        <end position="17"/>
    </location>
</feature>
<accession>A0ABQ9FP00</accession>
<evidence type="ECO:0000256" key="2">
    <source>
        <dbReference type="ARBA" id="ARBA00008234"/>
    </source>
</evidence>
<dbReference type="EMBL" id="JARBDR010000246">
    <property type="protein sequence ID" value="KAJ8317428.1"/>
    <property type="molecule type" value="Genomic_DNA"/>
</dbReference>
<organism evidence="9 10">
    <name type="scientific">Tegillarca granosa</name>
    <name type="common">Malaysian cockle</name>
    <name type="synonym">Anadara granosa</name>
    <dbReference type="NCBI Taxonomy" id="220873"/>
    <lineage>
        <taxon>Eukaryota</taxon>
        <taxon>Metazoa</taxon>
        <taxon>Spiralia</taxon>
        <taxon>Lophotrochozoa</taxon>
        <taxon>Mollusca</taxon>
        <taxon>Bivalvia</taxon>
        <taxon>Autobranchia</taxon>
        <taxon>Pteriomorphia</taxon>
        <taxon>Arcoida</taxon>
        <taxon>Arcoidea</taxon>
        <taxon>Arcidae</taxon>
        <taxon>Tegillarca</taxon>
    </lineage>
</organism>
<protein>
    <recommendedName>
        <fullName evidence="11">Acid sphingomyelinase-like phosphodiesterase 3b</fullName>
    </recommendedName>
</protein>
<evidence type="ECO:0008006" key="11">
    <source>
        <dbReference type="Google" id="ProtNLM"/>
    </source>
</evidence>
<comment type="similarity">
    <text evidence="2">Belongs to the acid sphingomyelinase family.</text>
</comment>
<keyword evidence="3" id="KW-0964">Secreted</keyword>
<dbReference type="Gene3D" id="3.60.21.10">
    <property type="match status" value="1"/>
</dbReference>
<feature type="domain" description="Calcineurin-like phosphoesterase" evidence="7">
    <location>
        <begin position="19"/>
        <end position="253"/>
    </location>
</feature>
<reference evidence="9 10" key="1">
    <citation type="submission" date="2022-12" db="EMBL/GenBank/DDBJ databases">
        <title>Chromosome-level genome of Tegillarca granosa.</title>
        <authorList>
            <person name="Kim J."/>
        </authorList>
    </citation>
    <scope>NUCLEOTIDE SEQUENCE [LARGE SCALE GENOMIC DNA]</scope>
    <source>
        <strain evidence="9">Teg-2019</strain>
        <tissue evidence="9">Adductor muscle</tissue>
    </source>
</reference>
<proteinExistence type="inferred from homology"/>
<dbReference type="PANTHER" id="PTHR10340:SF57">
    <property type="entry name" value="METALLOPHOS DOMAIN-CONTAINING PROTEIN"/>
    <property type="match status" value="1"/>
</dbReference>
<evidence type="ECO:0000313" key="10">
    <source>
        <dbReference type="Proteomes" id="UP001217089"/>
    </source>
</evidence>
<evidence type="ECO:0000256" key="5">
    <source>
        <dbReference type="ARBA" id="ARBA00023180"/>
    </source>
</evidence>
<evidence type="ECO:0000256" key="4">
    <source>
        <dbReference type="ARBA" id="ARBA00022801"/>
    </source>
</evidence>
<evidence type="ECO:0000256" key="6">
    <source>
        <dbReference type="SAM" id="SignalP"/>
    </source>
</evidence>
<dbReference type="InterPro" id="IPR029052">
    <property type="entry name" value="Metallo-depent_PP-like"/>
</dbReference>
<evidence type="ECO:0000256" key="1">
    <source>
        <dbReference type="ARBA" id="ARBA00004613"/>
    </source>
</evidence>
<feature type="domain" description="Sphingomyelin phosphodiesterase C-terminal" evidence="8">
    <location>
        <begin position="265"/>
        <end position="403"/>
    </location>
</feature>
<evidence type="ECO:0000259" key="8">
    <source>
        <dbReference type="Pfam" id="PF19272"/>
    </source>
</evidence>
<dbReference type="InterPro" id="IPR004843">
    <property type="entry name" value="Calcineurin-like_PHP"/>
</dbReference>
<keyword evidence="4" id="KW-0378">Hydrolase</keyword>
<comment type="caution">
    <text evidence="9">The sequence shown here is derived from an EMBL/GenBank/DDBJ whole genome shotgun (WGS) entry which is preliminary data.</text>
</comment>
<dbReference type="Proteomes" id="UP001217089">
    <property type="component" value="Unassembled WGS sequence"/>
</dbReference>
<evidence type="ECO:0000313" key="9">
    <source>
        <dbReference type="EMBL" id="KAJ8317428.1"/>
    </source>
</evidence>
<dbReference type="PANTHER" id="PTHR10340">
    <property type="entry name" value="SPHINGOMYELIN PHOSPHODIESTERASE"/>
    <property type="match status" value="1"/>
</dbReference>
<keyword evidence="5" id="KW-0325">Glycoprotein</keyword>
<dbReference type="InterPro" id="IPR045473">
    <property type="entry name" value="ASM_C"/>
</dbReference>
<sequence length="411" mass="47715">MIRHIVITWNFTVIIEGWFWHVTDFHWDTTYNSTGLSCNRQTNRGEYGDPLCDSPWILIQSTSIYYFRDSVAHIKNNETSLEKNDFILGNITELLNSSFPSSPLYATYGNHDYYPSNMYPPYGNELYNKTFEQWRHWIVGAEQEKTFRRGAYYTLKTAHGIRIVALNTNLYYKSDKVTEGLTDPAHQFSWLEGVLSSSRKLQEKVIITGHVPPAIAEEGGQPWMHMNFHNELNNIILNFSDVIVGMHFGHQHIDDLKVYYKQDVPVAALFSAPSVTPWRYITSTYDGPARNPGIRLVKYDRQTGKHLDIIQYYLDLQSSNANNKTIWQKLYQMTSDYHLADVTPSSIHALVQRLKNAGSNEFRSFNKWRFVNIDRQCNSDCHTRVWCSLIHYQQNEFEKCMKPSHGPSAVG</sequence>
<name>A0ABQ9FP00_TEGGR</name>
<evidence type="ECO:0000256" key="3">
    <source>
        <dbReference type="ARBA" id="ARBA00022525"/>
    </source>
</evidence>